<reference evidence="1 2" key="1">
    <citation type="submission" date="2019-04" db="EMBL/GenBank/DDBJ databases">
        <title>Bacillus phage vB_BtS_B83 previously designated as a plasmid may represent new Siphoviridae genus.</title>
        <authorList>
            <person name="Piligrimova E."/>
            <person name="Kazantseva O."/>
            <person name="Zagorodny V."/>
            <person name="Shadrin A."/>
        </authorList>
    </citation>
    <scope>NUCLEOTIDE SEQUENCE [LARGE SCALE GENOMIC DNA]</scope>
</reference>
<protein>
    <submittedName>
        <fullName evidence="1">Uncharacterized protein</fullName>
    </submittedName>
</protein>
<organism evidence="1 2">
    <name type="scientific">Bacillus phage vB_BtS_B83</name>
    <dbReference type="NCBI Taxonomy" id="2565501"/>
    <lineage>
        <taxon>Viruses</taxon>
        <taxon>Duplodnaviria</taxon>
        <taxon>Heunggongvirae</taxon>
        <taxon>Uroviricota</taxon>
        <taxon>Caudoviricetes</taxon>
        <taxon>Skryabinvirinae</taxon>
        <taxon>Pushchinovirus</taxon>
        <taxon>Pushchinovirus B83</taxon>
    </lineage>
</organism>
<dbReference type="EMBL" id="MK759918">
    <property type="protein sequence ID" value="QCQ57808.1"/>
    <property type="molecule type" value="Genomic_DNA"/>
</dbReference>
<proteinExistence type="predicted"/>
<keyword evidence="2" id="KW-1185">Reference proteome</keyword>
<evidence type="ECO:0000313" key="2">
    <source>
        <dbReference type="Proteomes" id="UP000302244"/>
    </source>
</evidence>
<dbReference type="Proteomes" id="UP000302244">
    <property type="component" value="Segment"/>
</dbReference>
<gene>
    <name evidence="1" type="ORF">B83_gp28</name>
</gene>
<evidence type="ECO:0000313" key="1">
    <source>
        <dbReference type="EMBL" id="QCQ57808.1"/>
    </source>
</evidence>
<name>A0A4P8MXR1_9CAUD</name>
<sequence>MLRVQDLNNEMQQAINDRDIIEKFISVQGENLPDVVRDTLQKRIKHLNSLISDCKLRINVHN</sequence>
<accession>A0A4P8MXR1</accession>